<proteinExistence type="predicted"/>
<name>A0ABQ9I709_9NEOP</name>
<dbReference type="EMBL" id="JARBHB010000002">
    <property type="protein sequence ID" value="KAJ8892267.1"/>
    <property type="molecule type" value="Genomic_DNA"/>
</dbReference>
<feature type="region of interest" description="Disordered" evidence="1">
    <location>
        <begin position="80"/>
        <end position="99"/>
    </location>
</feature>
<accession>A0ABQ9I709</accession>
<organism evidence="2 3">
    <name type="scientific">Dryococelus australis</name>
    <dbReference type="NCBI Taxonomy" id="614101"/>
    <lineage>
        <taxon>Eukaryota</taxon>
        <taxon>Metazoa</taxon>
        <taxon>Ecdysozoa</taxon>
        <taxon>Arthropoda</taxon>
        <taxon>Hexapoda</taxon>
        <taxon>Insecta</taxon>
        <taxon>Pterygota</taxon>
        <taxon>Neoptera</taxon>
        <taxon>Polyneoptera</taxon>
        <taxon>Phasmatodea</taxon>
        <taxon>Verophasmatodea</taxon>
        <taxon>Anareolatae</taxon>
        <taxon>Phasmatidae</taxon>
        <taxon>Eurycanthinae</taxon>
        <taxon>Dryococelus</taxon>
    </lineage>
</organism>
<gene>
    <name evidence="2" type="ORF">PR048_004847</name>
</gene>
<keyword evidence="3" id="KW-1185">Reference proteome</keyword>
<comment type="caution">
    <text evidence="2">The sequence shown here is derived from an EMBL/GenBank/DDBJ whole genome shotgun (WGS) entry which is preliminary data.</text>
</comment>
<dbReference type="Proteomes" id="UP001159363">
    <property type="component" value="Chromosome 2"/>
</dbReference>
<protein>
    <submittedName>
        <fullName evidence="2">Uncharacterized protein</fullName>
    </submittedName>
</protein>
<feature type="region of interest" description="Disordered" evidence="1">
    <location>
        <begin position="1"/>
        <end position="26"/>
    </location>
</feature>
<sequence>MLRENEMKKIPTIPYTPDRNGRSKRENKTLVQTARSIMHAMENTSSSLGRNDKHNLYEKVEDQSSQENAEELEWNINIHDKTNKKEGKNSEDCDSGQHELIGNEEEAELIEEQKANIAQHEREL</sequence>
<evidence type="ECO:0000256" key="1">
    <source>
        <dbReference type="SAM" id="MobiDB-lite"/>
    </source>
</evidence>
<evidence type="ECO:0000313" key="3">
    <source>
        <dbReference type="Proteomes" id="UP001159363"/>
    </source>
</evidence>
<evidence type="ECO:0000313" key="2">
    <source>
        <dbReference type="EMBL" id="KAJ8892267.1"/>
    </source>
</evidence>
<feature type="compositionally biased region" description="Basic and acidic residues" evidence="1">
    <location>
        <begin position="80"/>
        <end position="97"/>
    </location>
</feature>
<reference evidence="2 3" key="1">
    <citation type="submission" date="2023-02" db="EMBL/GenBank/DDBJ databases">
        <title>LHISI_Scaffold_Assembly.</title>
        <authorList>
            <person name="Stuart O.P."/>
            <person name="Cleave R."/>
            <person name="Magrath M.J.L."/>
            <person name="Mikheyev A.S."/>
        </authorList>
    </citation>
    <scope>NUCLEOTIDE SEQUENCE [LARGE SCALE GENOMIC DNA]</scope>
    <source>
        <strain evidence="2">Daus_M_001</strain>
        <tissue evidence="2">Leg muscle</tissue>
    </source>
</reference>